<evidence type="ECO:0000256" key="17">
    <source>
        <dbReference type="ARBA" id="ARBA00023163"/>
    </source>
</evidence>
<name>A0AAJ0BFH9_9PEZI</name>
<keyword evidence="11" id="KW-0677">Repeat</keyword>
<evidence type="ECO:0000256" key="16">
    <source>
        <dbReference type="ARBA" id="ARBA00023015"/>
    </source>
</evidence>
<dbReference type="GO" id="GO:0046872">
    <property type="term" value="F:metal ion binding"/>
    <property type="evidence" value="ECO:0007669"/>
    <property type="project" value="UniProtKB-KW"/>
</dbReference>
<dbReference type="GO" id="GO:0005737">
    <property type="term" value="C:cytoplasm"/>
    <property type="evidence" value="ECO:0007669"/>
    <property type="project" value="UniProtKB-SubCell"/>
</dbReference>
<dbReference type="EMBL" id="MU839831">
    <property type="protein sequence ID" value="KAK1756940.1"/>
    <property type="molecule type" value="Genomic_DNA"/>
</dbReference>
<keyword evidence="16" id="KW-0805">Transcription regulation</keyword>
<keyword evidence="27" id="KW-1185">Reference proteome</keyword>
<evidence type="ECO:0000256" key="5">
    <source>
        <dbReference type="ARBA" id="ARBA00010774"/>
    </source>
</evidence>
<dbReference type="PANTHER" id="PTHR12121">
    <property type="entry name" value="CARBON CATABOLITE REPRESSOR PROTEIN 4"/>
    <property type="match status" value="1"/>
</dbReference>
<evidence type="ECO:0000256" key="18">
    <source>
        <dbReference type="ARBA" id="ARBA00023242"/>
    </source>
</evidence>
<evidence type="ECO:0000256" key="19">
    <source>
        <dbReference type="ARBA" id="ARBA00023475"/>
    </source>
</evidence>
<dbReference type="InterPro" id="IPR005135">
    <property type="entry name" value="Endo/exonuclease/phosphatase"/>
</dbReference>
<dbReference type="GO" id="GO:0003723">
    <property type="term" value="F:RNA binding"/>
    <property type="evidence" value="ECO:0007669"/>
    <property type="project" value="UniProtKB-KW"/>
</dbReference>
<protein>
    <recommendedName>
        <fullName evidence="19">CCR4-Not complex 3'-5'-exoribonuclease subunit Ccr4</fullName>
        <ecNumber evidence="6">3.1.13.4</ecNumber>
    </recommendedName>
    <alternativeName>
        <fullName evidence="20">Carbon catabolite repressor protein 4</fullName>
    </alternativeName>
    <alternativeName>
        <fullName evidence="21">Cytoplasmic deadenylase</fullName>
    </alternativeName>
    <alternativeName>
        <fullName evidence="22">Glucose-repressible alcohol dehydrogenase transcriptional effector</fullName>
    </alternativeName>
</protein>
<comment type="caution">
    <text evidence="26">The sequence shown here is derived from an EMBL/GenBank/DDBJ whole genome shotgun (WGS) entry which is preliminary data.</text>
</comment>
<feature type="compositionally biased region" description="Polar residues" evidence="24">
    <location>
        <begin position="126"/>
        <end position="140"/>
    </location>
</feature>
<evidence type="ECO:0000256" key="4">
    <source>
        <dbReference type="ARBA" id="ARBA00004496"/>
    </source>
</evidence>
<dbReference type="Gene3D" id="3.80.10.10">
    <property type="entry name" value="Ribonuclease Inhibitor"/>
    <property type="match status" value="1"/>
</dbReference>
<evidence type="ECO:0000313" key="27">
    <source>
        <dbReference type="Proteomes" id="UP001239445"/>
    </source>
</evidence>
<dbReference type="CDD" id="cd09097">
    <property type="entry name" value="Deadenylase_CCR4"/>
    <property type="match status" value="1"/>
</dbReference>
<dbReference type="InterPro" id="IPR001611">
    <property type="entry name" value="Leu-rich_rpt"/>
</dbReference>
<dbReference type="PROSITE" id="PS51450">
    <property type="entry name" value="LRR"/>
    <property type="match status" value="1"/>
</dbReference>
<accession>A0AAJ0BFH9</accession>
<dbReference type="GO" id="GO:0004535">
    <property type="term" value="F:poly(A)-specific ribonuclease activity"/>
    <property type="evidence" value="ECO:0007669"/>
    <property type="project" value="UniProtKB-EC"/>
</dbReference>
<evidence type="ECO:0000313" key="26">
    <source>
        <dbReference type="EMBL" id="KAK1756940.1"/>
    </source>
</evidence>
<keyword evidence="18" id="KW-0539">Nucleus</keyword>
<evidence type="ECO:0000256" key="24">
    <source>
        <dbReference type="SAM" id="MobiDB-lite"/>
    </source>
</evidence>
<dbReference type="FunFam" id="3.60.10.10:FF:000037">
    <property type="entry name" value="Glucose-repressible alcohol dehydrogenase transcriptional effector"/>
    <property type="match status" value="1"/>
</dbReference>
<evidence type="ECO:0000256" key="22">
    <source>
        <dbReference type="ARBA" id="ARBA00033317"/>
    </source>
</evidence>
<keyword evidence="14" id="KW-0460">Magnesium</keyword>
<keyword evidence="8" id="KW-0433">Leucine-rich repeat</keyword>
<feature type="domain" description="Endonuclease/exonuclease/phosphatase" evidence="25">
    <location>
        <begin position="390"/>
        <end position="501"/>
    </location>
</feature>
<gene>
    <name evidence="26" type="ORF">QBC47DRAFT_173444</name>
</gene>
<dbReference type="PANTHER" id="PTHR12121:SF100">
    <property type="entry name" value="POLY(A)-SPECIFIC RIBONUCLEASE"/>
    <property type="match status" value="1"/>
</dbReference>
<dbReference type="InterPro" id="IPR032675">
    <property type="entry name" value="LRR_dom_sf"/>
</dbReference>
<proteinExistence type="inferred from homology"/>
<dbReference type="EC" id="3.1.13.4" evidence="6"/>
<keyword evidence="10" id="KW-0479">Metal-binding</keyword>
<dbReference type="GO" id="GO:0005634">
    <property type="term" value="C:nucleus"/>
    <property type="evidence" value="ECO:0007669"/>
    <property type="project" value="UniProtKB-SubCell"/>
</dbReference>
<feature type="domain" description="Endonuclease/exonuclease/phosphatase" evidence="25">
    <location>
        <begin position="616"/>
        <end position="719"/>
    </location>
</feature>
<keyword evidence="9" id="KW-0540">Nuclease</keyword>
<evidence type="ECO:0000256" key="21">
    <source>
        <dbReference type="ARBA" id="ARBA00031469"/>
    </source>
</evidence>
<dbReference type="Proteomes" id="UP001239445">
    <property type="component" value="Unassembled WGS sequence"/>
</dbReference>
<evidence type="ECO:0000256" key="2">
    <source>
        <dbReference type="ARBA" id="ARBA00001946"/>
    </source>
</evidence>
<evidence type="ECO:0000256" key="13">
    <source>
        <dbReference type="ARBA" id="ARBA00022839"/>
    </source>
</evidence>
<comment type="function">
    <text evidence="23">Acts as a catalytic component of the CCR4-NOT core complex, which in the nucleus seems to be a general transcription factor, and in the cytoplasm the major mRNA deadenylase involved in mRNA turnover. Ccr4 has 3'-5' RNase activity with a strong preference for polyadenylated substrates and also low exonuclease activity towards single-stranded DNA.</text>
</comment>
<keyword evidence="17" id="KW-0804">Transcription</keyword>
<dbReference type="InterPro" id="IPR050410">
    <property type="entry name" value="CCR4/nocturin_mRNA_transcr"/>
</dbReference>
<evidence type="ECO:0000256" key="3">
    <source>
        <dbReference type="ARBA" id="ARBA00004123"/>
    </source>
</evidence>
<evidence type="ECO:0000256" key="8">
    <source>
        <dbReference type="ARBA" id="ARBA00022614"/>
    </source>
</evidence>
<comment type="catalytic activity">
    <reaction evidence="1">
        <text>Exonucleolytic cleavage of poly(A) to 5'-AMP.</text>
        <dbReference type="EC" id="3.1.13.4"/>
    </reaction>
</comment>
<keyword evidence="12" id="KW-0378">Hydrolase</keyword>
<comment type="cofactor">
    <cofactor evidence="2">
        <name>Mg(2+)</name>
        <dbReference type="ChEBI" id="CHEBI:18420"/>
    </cofactor>
</comment>
<keyword evidence="7" id="KW-0963">Cytoplasm</keyword>
<dbReference type="Pfam" id="PF03372">
    <property type="entry name" value="Exo_endo_phos"/>
    <property type="match status" value="2"/>
</dbReference>
<feature type="region of interest" description="Disordered" evidence="24">
    <location>
        <begin position="198"/>
        <end position="227"/>
    </location>
</feature>
<evidence type="ECO:0000256" key="1">
    <source>
        <dbReference type="ARBA" id="ARBA00001663"/>
    </source>
</evidence>
<evidence type="ECO:0000256" key="9">
    <source>
        <dbReference type="ARBA" id="ARBA00022722"/>
    </source>
</evidence>
<feature type="compositionally biased region" description="Polar residues" evidence="24">
    <location>
        <begin position="148"/>
        <end position="159"/>
    </location>
</feature>
<sequence>MADGHNLLQSFANQLPSAFNPGTSATSAHLLNTLLGRFAPEQPAASKSPAPTPKGNPSRGMYGQGHQQAHNSRLNGAPGRQQGMGPMLYNYQQQGGHPHQPHGQHHGSMQPDHTGHGAGAGLMGPSTFSSGVMSNASPFSGANLPNGHATQTRGGQAQAVNEHWAEQLKLRKEAEKAHIIMTEQHQPHHFARMKAPENRGIGGATLTPGGSAPSADGEEDRRRPWSLEKANRRQDWYNLDMSGQGLRVLSPPLFRYDFLKELYIASNKLSYLPAEIGKLRNLTVLEASNNMISELPPEIGMCTGLKQLLLFDNQIRDLPYEVGSLHHLEMLGIEGNPLNPKLKEEIMERGTKSLVNMLREQAPVPMPPAPRKSIVVQEDVSPSLERIKVLTWNILCDKFATASLYGYTPSGALSWEYRKEKILQELRERDADILCLQEIATDVFRDVFSPELAQADYKGVHWPRPKAKTMSEKDAKAVDGCAIFYKNSKWILLDKQLVDYSYTAINRPDMKNHHDIYNRVMPKDNIGIVCFFESRQTGARVIVANTHLAWEPTLADVKLVQTAILMENVTRLAEKYVRWPAVKEKRMIQVPISALEEGQEPLDLPEPGPSQEYRSNTEIPLLVCGDYNSTPDSSVYELLSMGRVAPSHPDFGDHQYGSFTRDGVEHPFNLRSSYVHLDGTPDELRFTNYVPGFAEVIDYIWYSTNTLEVVELLGPPDEQHLKRVPGFPNYHFPADHIQIMSEFVIKVRKEKKLVTEPDFGSGSNERRG</sequence>
<evidence type="ECO:0000256" key="20">
    <source>
        <dbReference type="ARBA" id="ARBA00030493"/>
    </source>
</evidence>
<reference evidence="26" key="1">
    <citation type="submission" date="2023-06" db="EMBL/GenBank/DDBJ databases">
        <title>Genome-scale phylogeny and comparative genomics of the fungal order Sordariales.</title>
        <authorList>
            <consortium name="Lawrence Berkeley National Laboratory"/>
            <person name="Hensen N."/>
            <person name="Bonometti L."/>
            <person name="Westerberg I."/>
            <person name="Brannstrom I.O."/>
            <person name="Guillou S."/>
            <person name="Cros-Aarteil S."/>
            <person name="Calhoun S."/>
            <person name="Haridas S."/>
            <person name="Kuo A."/>
            <person name="Mondo S."/>
            <person name="Pangilinan J."/>
            <person name="Riley R."/>
            <person name="Labutti K."/>
            <person name="Andreopoulos B."/>
            <person name="Lipzen A."/>
            <person name="Chen C."/>
            <person name="Yanf M."/>
            <person name="Daum C."/>
            <person name="Ng V."/>
            <person name="Clum A."/>
            <person name="Steindorff A."/>
            <person name="Ohm R."/>
            <person name="Martin F."/>
            <person name="Silar P."/>
            <person name="Natvig D."/>
            <person name="Lalanne C."/>
            <person name="Gautier V."/>
            <person name="Ament-Velasquez S.L."/>
            <person name="Kruys A."/>
            <person name="Hutchinson M.I."/>
            <person name="Powell A.J."/>
            <person name="Barry K."/>
            <person name="Miller A.N."/>
            <person name="Grigoriev I.V."/>
            <person name="Debuchy R."/>
            <person name="Gladieux P."/>
            <person name="Thoren M.H."/>
            <person name="Johannesson H."/>
        </authorList>
    </citation>
    <scope>NUCLEOTIDE SEQUENCE</scope>
    <source>
        <strain evidence="26">PSN4</strain>
    </source>
</reference>
<keyword evidence="13" id="KW-0269">Exonuclease</keyword>
<evidence type="ECO:0000256" key="10">
    <source>
        <dbReference type="ARBA" id="ARBA00022723"/>
    </source>
</evidence>
<dbReference type="FunFam" id="3.80.10.10:FF:000447">
    <property type="entry name" value="Glucose-repressible alcohol dehydrogenase transcriptional effector"/>
    <property type="match status" value="1"/>
</dbReference>
<evidence type="ECO:0000256" key="23">
    <source>
        <dbReference type="ARBA" id="ARBA00045495"/>
    </source>
</evidence>
<evidence type="ECO:0000256" key="14">
    <source>
        <dbReference type="ARBA" id="ARBA00022842"/>
    </source>
</evidence>
<feature type="region of interest" description="Disordered" evidence="24">
    <location>
        <begin position="41"/>
        <end position="160"/>
    </location>
</feature>
<evidence type="ECO:0000256" key="15">
    <source>
        <dbReference type="ARBA" id="ARBA00022884"/>
    </source>
</evidence>
<evidence type="ECO:0000256" key="11">
    <source>
        <dbReference type="ARBA" id="ARBA00022737"/>
    </source>
</evidence>
<comment type="similarity">
    <text evidence="5">Belongs to the CCR4/nocturin family.</text>
</comment>
<comment type="subcellular location">
    <subcellularLocation>
        <location evidence="4">Cytoplasm</location>
    </subcellularLocation>
    <subcellularLocation>
        <location evidence="3">Nucleus</location>
    </subcellularLocation>
</comment>
<organism evidence="26 27">
    <name type="scientific">Echria macrotheca</name>
    <dbReference type="NCBI Taxonomy" id="438768"/>
    <lineage>
        <taxon>Eukaryota</taxon>
        <taxon>Fungi</taxon>
        <taxon>Dikarya</taxon>
        <taxon>Ascomycota</taxon>
        <taxon>Pezizomycotina</taxon>
        <taxon>Sordariomycetes</taxon>
        <taxon>Sordariomycetidae</taxon>
        <taxon>Sordariales</taxon>
        <taxon>Schizotheciaceae</taxon>
        <taxon>Echria</taxon>
    </lineage>
</organism>
<dbReference type="Gene3D" id="3.60.10.10">
    <property type="entry name" value="Endonuclease/exonuclease/phosphatase"/>
    <property type="match status" value="1"/>
</dbReference>
<evidence type="ECO:0000256" key="12">
    <source>
        <dbReference type="ARBA" id="ARBA00022801"/>
    </source>
</evidence>
<dbReference type="SUPFAM" id="SSF56219">
    <property type="entry name" value="DNase I-like"/>
    <property type="match status" value="1"/>
</dbReference>
<keyword evidence="15" id="KW-0694">RNA-binding</keyword>
<dbReference type="SUPFAM" id="SSF52058">
    <property type="entry name" value="L domain-like"/>
    <property type="match status" value="1"/>
</dbReference>
<evidence type="ECO:0000256" key="7">
    <source>
        <dbReference type="ARBA" id="ARBA00022490"/>
    </source>
</evidence>
<evidence type="ECO:0000256" key="6">
    <source>
        <dbReference type="ARBA" id="ARBA00012161"/>
    </source>
</evidence>
<feature type="compositionally biased region" description="Polar residues" evidence="24">
    <location>
        <begin position="65"/>
        <end position="74"/>
    </location>
</feature>
<dbReference type="InterPro" id="IPR036691">
    <property type="entry name" value="Endo/exonu/phosph_ase_sf"/>
</dbReference>
<dbReference type="AlphaFoldDB" id="A0AAJ0BFH9"/>
<evidence type="ECO:0000259" key="25">
    <source>
        <dbReference type="Pfam" id="PF03372"/>
    </source>
</evidence>